<dbReference type="PANTHER" id="PTHR43065:SF10">
    <property type="entry name" value="PEROXIDE STRESS-ACTIVATED HISTIDINE KINASE MAK3"/>
    <property type="match status" value="1"/>
</dbReference>
<dbReference type="Gene3D" id="3.30.565.10">
    <property type="entry name" value="Histidine kinase-like ATPase, C-terminal domain"/>
    <property type="match status" value="1"/>
</dbReference>
<keyword evidence="9" id="KW-1185">Reference proteome</keyword>
<dbReference type="PANTHER" id="PTHR43065">
    <property type="entry name" value="SENSOR HISTIDINE KINASE"/>
    <property type="match status" value="1"/>
</dbReference>
<dbReference type="GeneID" id="13696665"/>
<dbReference type="Pfam" id="PF02518">
    <property type="entry name" value="HATPase_c"/>
    <property type="match status" value="1"/>
</dbReference>
<dbReference type="RefSeq" id="WP_014965048.1">
    <property type="nucleotide sequence ID" value="NC_018656.1"/>
</dbReference>
<reference evidence="8 9" key="1">
    <citation type="journal article" date="2012" name="J. Bacteriol.">
        <title>Draft Genome Sequence of an Ammonia-Oxidizing Archaeon, "Candidatus Nitrosopumilus sediminis" AR2, from Svalbard in the Arctic Circle.</title>
        <authorList>
            <person name="Park S.J."/>
            <person name="Kim J.G."/>
            <person name="Jung M.Y."/>
            <person name="Kim S.J."/>
            <person name="Cha I.T."/>
            <person name="Ghai R."/>
            <person name="Martin-Cuadrado A.B."/>
            <person name="Rodriguez-Valera F."/>
            <person name="Rhee S.K."/>
        </authorList>
    </citation>
    <scope>NUCLEOTIDE SEQUENCE [LARGE SCALE GENOMIC DNA]</scope>
    <source>
        <strain evidence="8 9">AR2</strain>
    </source>
</reference>
<dbReference type="Pfam" id="PF00512">
    <property type="entry name" value="HisKA"/>
    <property type="match status" value="1"/>
</dbReference>
<dbReference type="SMART" id="SM00387">
    <property type="entry name" value="HATPase_c"/>
    <property type="match status" value="1"/>
</dbReference>
<dbReference type="GO" id="GO:0000155">
    <property type="term" value="F:phosphorelay sensor kinase activity"/>
    <property type="evidence" value="ECO:0007669"/>
    <property type="project" value="InterPro"/>
</dbReference>
<keyword evidence="4 8" id="KW-0418">Kinase</keyword>
<evidence type="ECO:0000259" key="7">
    <source>
        <dbReference type="PROSITE" id="PS50109"/>
    </source>
</evidence>
<evidence type="ECO:0000256" key="6">
    <source>
        <dbReference type="ARBA" id="ARBA00023012"/>
    </source>
</evidence>
<dbReference type="InterPro" id="IPR004358">
    <property type="entry name" value="Sig_transdc_His_kin-like_C"/>
</dbReference>
<dbReference type="InterPro" id="IPR036890">
    <property type="entry name" value="HATPase_C_sf"/>
</dbReference>
<dbReference type="KEGG" id="nir:NSED_04350"/>
<dbReference type="OrthoDB" id="8127at2157"/>
<evidence type="ECO:0000313" key="9">
    <source>
        <dbReference type="Proteomes" id="UP000006100"/>
    </source>
</evidence>
<evidence type="ECO:0000256" key="3">
    <source>
        <dbReference type="ARBA" id="ARBA00022741"/>
    </source>
</evidence>
<protein>
    <submittedName>
        <fullName evidence="8">Histidine kinase</fullName>
    </submittedName>
</protein>
<dbReference type="PROSITE" id="PS50109">
    <property type="entry name" value="HIS_KIN"/>
    <property type="match status" value="1"/>
</dbReference>
<feature type="domain" description="Histidine kinase" evidence="7">
    <location>
        <begin position="215"/>
        <end position="413"/>
    </location>
</feature>
<evidence type="ECO:0000256" key="4">
    <source>
        <dbReference type="ARBA" id="ARBA00022777"/>
    </source>
</evidence>
<keyword evidence="1" id="KW-0597">Phosphoprotein</keyword>
<evidence type="ECO:0000256" key="2">
    <source>
        <dbReference type="ARBA" id="ARBA00022679"/>
    </source>
</evidence>
<sequence>MKNKFKVTIIILIQIGIIIGSFLTLAIFESETALLGNSINIAGKNRLLSSEFVNEIKDYTYLKNPEANPQDKLAALEENIHLLKNGGMLNENKIPMLNPEFEKEWNEIEANFIALETEYLVFKEKENFNFTYEEMANVEQNFSLFLKSSDQLVEKLGNQVKKLSERLIILQLLLLIFNVAVHVELIIIVTHIYKNEFEKSKKLEKLAVIGELSARLSHDMRNPLSNLKMSLELIDARITDESSRDKLKIMKRSIDRITHQIENVLDFVRTKEPSISTWNLNSIIQESMNQIKIPNTIKISLPAENLLVCCDKEQMEIVFLNLIKNSIESIDGEGTVKIESKETAKEIIIKIQDSGSGIPEQYIDQIFDPLVTFKSKGTGLGLASCQNIVKNHGGIISVKNNPTTFTITLPKKRTLRK</sequence>
<dbReference type="CDD" id="cd00075">
    <property type="entry name" value="HATPase"/>
    <property type="match status" value="1"/>
</dbReference>
<keyword evidence="3" id="KW-0547">Nucleotide-binding</keyword>
<dbReference type="EMBL" id="CP003843">
    <property type="protein sequence ID" value="AFS82676.1"/>
    <property type="molecule type" value="Genomic_DNA"/>
</dbReference>
<dbReference type="HOGENOM" id="CLU_000445_89_1_2"/>
<dbReference type="Proteomes" id="UP000006100">
    <property type="component" value="Chromosome"/>
</dbReference>
<dbReference type="SMART" id="SM00388">
    <property type="entry name" value="HisKA"/>
    <property type="match status" value="1"/>
</dbReference>
<dbReference type="eggNOG" id="arCOG02358">
    <property type="taxonomic scope" value="Archaea"/>
</dbReference>
<dbReference type="InterPro" id="IPR005467">
    <property type="entry name" value="His_kinase_dom"/>
</dbReference>
<dbReference type="Gene3D" id="1.10.287.130">
    <property type="match status" value="1"/>
</dbReference>
<organism evidence="8 9">
    <name type="scientific">Candidatus Nitrosopumilus sediminis</name>
    <dbReference type="NCBI Taxonomy" id="1229909"/>
    <lineage>
        <taxon>Archaea</taxon>
        <taxon>Nitrososphaerota</taxon>
        <taxon>Nitrososphaeria</taxon>
        <taxon>Nitrosopumilales</taxon>
        <taxon>Nitrosopumilaceae</taxon>
        <taxon>Nitrosopumilus</taxon>
    </lineage>
</organism>
<evidence type="ECO:0000256" key="5">
    <source>
        <dbReference type="ARBA" id="ARBA00022840"/>
    </source>
</evidence>
<dbReference type="SUPFAM" id="SSF47384">
    <property type="entry name" value="Homodimeric domain of signal transducing histidine kinase"/>
    <property type="match status" value="1"/>
</dbReference>
<dbReference type="GO" id="GO:0005524">
    <property type="term" value="F:ATP binding"/>
    <property type="evidence" value="ECO:0007669"/>
    <property type="project" value="UniProtKB-KW"/>
</dbReference>
<dbReference type="InterPro" id="IPR036097">
    <property type="entry name" value="HisK_dim/P_sf"/>
</dbReference>
<accession>K0BE98</accession>
<gene>
    <name evidence="8" type="ORF">NSED_04350</name>
</gene>
<dbReference type="STRING" id="1229909.NSED_04350"/>
<name>K0BE98_9ARCH</name>
<dbReference type="AlphaFoldDB" id="K0BE98"/>
<keyword evidence="2" id="KW-0808">Transferase</keyword>
<keyword evidence="6" id="KW-0902">Two-component regulatory system</keyword>
<proteinExistence type="predicted"/>
<dbReference type="SUPFAM" id="SSF55874">
    <property type="entry name" value="ATPase domain of HSP90 chaperone/DNA topoisomerase II/histidine kinase"/>
    <property type="match status" value="1"/>
</dbReference>
<dbReference type="InterPro" id="IPR003594">
    <property type="entry name" value="HATPase_dom"/>
</dbReference>
<dbReference type="CDD" id="cd00082">
    <property type="entry name" value="HisKA"/>
    <property type="match status" value="1"/>
</dbReference>
<keyword evidence="5" id="KW-0067">ATP-binding</keyword>
<dbReference type="InterPro" id="IPR003661">
    <property type="entry name" value="HisK_dim/P_dom"/>
</dbReference>
<dbReference type="PRINTS" id="PR00344">
    <property type="entry name" value="BCTRLSENSOR"/>
</dbReference>
<evidence type="ECO:0000313" key="8">
    <source>
        <dbReference type="EMBL" id="AFS82676.1"/>
    </source>
</evidence>
<dbReference type="PATRIC" id="fig|1229909.8.peg.942"/>
<evidence type="ECO:0000256" key="1">
    <source>
        <dbReference type="ARBA" id="ARBA00022553"/>
    </source>
</evidence>